<feature type="region of interest" description="Disordered" evidence="1">
    <location>
        <begin position="18"/>
        <end position="76"/>
    </location>
</feature>
<dbReference type="EMBL" id="JAIWYP010000013">
    <property type="protein sequence ID" value="KAH3717541.1"/>
    <property type="molecule type" value="Genomic_DNA"/>
</dbReference>
<evidence type="ECO:0000313" key="3">
    <source>
        <dbReference type="Proteomes" id="UP000828390"/>
    </source>
</evidence>
<evidence type="ECO:0000313" key="2">
    <source>
        <dbReference type="EMBL" id="KAH3717541.1"/>
    </source>
</evidence>
<dbReference type="Proteomes" id="UP000828390">
    <property type="component" value="Unassembled WGS sequence"/>
</dbReference>
<organism evidence="2 3">
    <name type="scientific">Dreissena polymorpha</name>
    <name type="common">Zebra mussel</name>
    <name type="synonym">Mytilus polymorpha</name>
    <dbReference type="NCBI Taxonomy" id="45954"/>
    <lineage>
        <taxon>Eukaryota</taxon>
        <taxon>Metazoa</taxon>
        <taxon>Spiralia</taxon>
        <taxon>Lophotrochozoa</taxon>
        <taxon>Mollusca</taxon>
        <taxon>Bivalvia</taxon>
        <taxon>Autobranchia</taxon>
        <taxon>Heteroconchia</taxon>
        <taxon>Euheterodonta</taxon>
        <taxon>Imparidentia</taxon>
        <taxon>Neoheterodontei</taxon>
        <taxon>Myida</taxon>
        <taxon>Dreissenoidea</taxon>
        <taxon>Dreissenidae</taxon>
        <taxon>Dreissena</taxon>
    </lineage>
</organism>
<dbReference type="OrthoDB" id="6051470at2759"/>
<evidence type="ECO:0000256" key="1">
    <source>
        <dbReference type="SAM" id="MobiDB-lite"/>
    </source>
</evidence>
<name>A0A9D4C5L9_DREPO</name>
<feature type="compositionally biased region" description="Low complexity" evidence="1">
    <location>
        <begin position="29"/>
        <end position="44"/>
    </location>
</feature>
<feature type="compositionally biased region" description="Low complexity" evidence="1">
    <location>
        <begin position="52"/>
        <end position="67"/>
    </location>
</feature>
<accession>A0A9D4C5L9</accession>
<proteinExistence type="predicted"/>
<protein>
    <submittedName>
        <fullName evidence="2">Uncharacterized protein</fullName>
    </submittedName>
</protein>
<keyword evidence="3" id="KW-1185">Reference proteome</keyword>
<dbReference type="AlphaFoldDB" id="A0A9D4C5L9"/>
<reference evidence="2" key="1">
    <citation type="journal article" date="2019" name="bioRxiv">
        <title>The Genome of the Zebra Mussel, Dreissena polymorpha: A Resource for Invasive Species Research.</title>
        <authorList>
            <person name="McCartney M.A."/>
            <person name="Auch B."/>
            <person name="Kono T."/>
            <person name="Mallez S."/>
            <person name="Zhang Y."/>
            <person name="Obille A."/>
            <person name="Becker A."/>
            <person name="Abrahante J.E."/>
            <person name="Garbe J."/>
            <person name="Badalamenti J.P."/>
            <person name="Herman A."/>
            <person name="Mangelson H."/>
            <person name="Liachko I."/>
            <person name="Sullivan S."/>
            <person name="Sone E.D."/>
            <person name="Koren S."/>
            <person name="Silverstein K.A.T."/>
            <person name="Beckman K.B."/>
            <person name="Gohl D.M."/>
        </authorList>
    </citation>
    <scope>NUCLEOTIDE SEQUENCE</scope>
    <source>
        <strain evidence="2">Duluth1</strain>
        <tissue evidence="2">Whole animal</tissue>
    </source>
</reference>
<feature type="region of interest" description="Disordered" evidence="1">
    <location>
        <begin position="556"/>
        <end position="614"/>
    </location>
</feature>
<gene>
    <name evidence="2" type="ORF">DPMN_060332</name>
</gene>
<comment type="caution">
    <text evidence="2">The sequence shown here is derived from an EMBL/GenBank/DDBJ whole genome shotgun (WGS) entry which is preliminary data.</text>
</comment>
<sequence>MGCAPSRDAVFEYKASARETSAYNHQRRSSAASVVLSAGKGSASKQKKRKSSSSSSSSNDSHHSGQNIETLQTSKRTETNWVAKTLHRSEGEKIQDTNYNHTINNASDRVTQDKDKFETTIAIGIANVKANGRDEQFNHEQLQSETFITGNYRRDESVFTESDEQVIRKQVDAKSLSDSNRTHEERAKYLEQKRAAFDSDKKEEEFIICRYDPPLLPLNMKDQIETSSLPIYTVDDIVAHNESVKSNEWFRMGRRVFCRTVMMAVVENRLRDIERRNEMAIDALNAGGGWHCQPHKYFDLTEPEYPPYLVRRGNALSRKELAQVLCCCVIGKHENVSRDWYVSSLKESVEDVLEDLNVVNDGADSVAAYFKNQLTRWLNRYPDVPLGEYQLQKGSDPNSVAYQLPKGIDPSLLRAWVADFVWDTELDHNIWDNSEPVFTDLCKDSMVLFTNLVASSRDSALPEIDHTIEGAVPWSEIDQDLFKNDVCTPAQEEIWNKRSSAPPKSEAWMENRRNAIAVSFYTRHDWEPEKVTPYLDFVDTLRKSWVSFQELCQKPWNPPPRKNAKRNESSPNTNDLAVPVEGGRTENVGLQPKFEAMDSGLDLESNVDCGRASR</sequence>
<reference evidence="2" key="2">
    <citation type="submission" date="2020-11" db="EMBL/GenBank/DDBJ databases">
        <authorList>
            <person name="McCartney M.A."/>
            <person name="Auch B."/>
            <person name="Kono T."/>
            <person name="Mallez S."/>
            <person name="Becker A."/>
            <person name="Gohl D.M."/>
            <person name="Silverstein K.A.T."/>
            <person name="Koren S."/>
            <person name="Bechman K.B."/>
            <person name="Herman A."/>
            <person name="Abrahante J.E."/>
            <person name="Garbe J."/>
        </authorList>
    </citation>
    <scope>NUCLEOTIDE SEQUENCE</scope>
    <source>
        <strain evidence="2">Duluth1</strain>
        <tissue evidence="2">Whole animal</tissue>
    </source>
</reference>